<reference evidence="2" key="1">
    <citation type="journal article" date="2022" name="Int. J. Mol. Sci.">
        <title>Draft Genome of Tanacetum Coccineum: Genomic Comparison of Closely Related Tanacetum-Family Plants.</title>
        <authorList>
            <person name="Yamashiro T."/>
            <person name="Shiraishi A."/>
            <person name="Nakayama K."/>
            <person name="Satake H."/>
        </authorList>
    </citation>
    <scope>NUCLEOTIDE SEQUENCE</scope>
</reference>
<proteinExistence type="predicted"/>
<comment type="caution">
    <text evidence="2">The sequence shown here is derived from an EMBL/GenBank/DDBJ whole genome shotgun (WGS) entry which is preliminary data.</text>
</comment>
<evidence type="ECO:0000313" key="2">
    <source>
        <dbReference type="EMBL" id="GJT56912.1"/>
    </source>
</evidence>
<keyword evidence="1" id="KW-1133">Transmembrane helix</keyword>
<feature type="transmembrane region" description="Helical" evidence="1">
    <location>
        <begin position="56"/>
        <end position="83"/>
    </location>
</feature>
<gene>
    <name evidence="2" type="ORF">Tco_0991966</name>
</gene>
<organism evidence="2 3">
    <name type="scientific">Tanacetum coccineum</name>
    <dbReference type="NCBI Taxonomy" id="301880"/>
    <lineage>
        <taxon>Eukaryota</taxon>
        <taxon>Viridiplantae</taxon>
        <taxon>Streptophyta</taxon>
        <taxon>Embryophyta</taxon>
        <taxon>Tracheophyta</taxon>
        <taxon>Spermatophyta</taxon>
        <taxon>Magnoliopsida</taxon>
        <taxon>eudicotyledons</taxon>
        <taxon>Gunneridae</taxon>
        <taxon>Pentapetalae</taxon>
        <taxon>asterids</taxon>
        <taxon>campanulids</taxon>
        <taxon>Asterales</taxon>
        <taxon>Asteraceae</taxon>
        <taxon>Asteroideae</taxon>
        <taxon>Anthemideae</taxon>
        <taxon>Anthemidinae</taxon>
        <taxon>Tanacetum</taxon>
    </lineage>
</organism>
<keyword evidence="1" id="KW-0472">Membrane</keyword>
<accession>A0ABQ5F136</accession>
<keyword evidence="1" id="KW-0812">Transmembrane</keyword>
<keyword evidence="3" id="KW-1185">Reference proteome</keyword>
<protein>
    <submittedName>
        <fullName evidence="2">Uncharacterized protein</fullName>
    </submittedName>
</protein>
<evidence type="ECO:0000313" key="3">
    <source>
        <dbReference type="Proteomes" id="UP001151760"/>
    </source>
</evidence>
<evidence type="ECO:0000256" key="1">
    <source>
        <dbReference type="SAM" id="Phobius"/>
    </source>
</evidence>
<reference evidence="2" key="2">
    <citation type="submission" date="2022-01" db="EMBL/GenBank/DDBJ databases">
        <authorList>
            <person name="Yamashiro T."/>
            <person name="Shiraishi A."/>
            <person name="Satake H."/>
            <person name="Nakayama K."/>
        </authorList>
    </citation>
    <scope>NUCLEOTIDE SEQUENCE</scope>
</reference>
<dbReference type="Proteomes" id="UP001151760">
    <property type="component" value="Unassembled WGS sequence"/>
</dbReference>
<sequence length="173" mass="19412">MELSLEMISNNRIKARKKGYPFATESENLMTSLQVDSYGLFATQRRSLGRSLVLPFLAGGIVYLCFYLGFACFSTLIIGVTYLSKSVFDTRVLGSVYLEERSLMGYRLMNGGSEWVENQGGQKFDLRPSRGHVQPEGADKLGFVLSVRDQCTNTCLWSFCQTSDEIAWGEELV</sequence>
<name>A0ABQ5F136_9ASTR</name>
<dbReference type="EMBL" id="BQNB010016888">
    <property type="protein sequence ID" value="GJT56912.1"/>
    <property type="molecule type" value="Genomic_DNA"/>
</dbReference>